<accession>A0A3B0UJ41</accession>
<evidence type="ECO:0000313" key="8">
    <source>
        <dbReference type="EMBL" id="VAW26442.1"/>
    </source>
</evidence>
<dbReference type="GO" id="GO:0005886">
    <property type="term" value="C:plasma membrane"/>
    <property type="evidence" value="ECO:0007669"/>
    <property type="project" value="TreeGrafter"/>
</dbReference>
<protein>
    <recommendedName>
        <fullName evidence="7">4Fe-4S ferredoxin-type domain-containing protein</fullName>
    </recommendedName>
</protein>
<dbReference type="PANTHER" id="PTHR43255:SF1">
    <property type="entry name" value="IRON-SULFUR-BINDING OXIDOREDUCTASE FADF-RELATED"/>
    <property type="match status" value="1"/>
</dbReference>
<evidence type="ECO:0000256" key="5">
    <source>
        <dbReference type="ARBA" id="ARBA00023014"/>
    </source>
</evidence>
<feature type="transmembrane region" description="Helical" evidence="6">
    <location>
        <begin position="214"/>
        <end position="233"/>
    </location>
</feature>
<keyword evidence="3" id="KW-0560">Oxidoreductase</keyword>
<dbReference type="InterPro" id="IPR009051">
    <property type="entry name" value="Helical_ferredxn"/>
</dbReference>
<sequence length="350" mass="40820">MARVNPEFTDELKKYGAFDPNACYNCGNCTAVCTLSDEENSFPRKMVRYSVLGLDSEIKTSLDPWLCYYCGECSATCPREADPGELMMSLRRWLIAKYDWTGLSGLLYKSLTASVAAFVVLAGLVVWFGAYEHFHLETIMYYGHLFEMFAISIVFTFILLPNIIHMWWFSVYKTGTKAPVAAYFKAIGELIVHMFTQKRALGCDDNQFRWFEHFILVLGYLSLLFTTVFLDWFSTQSMFIIILGYVESAVIFVVTFDFIRRRVIKDKEISKHSHPSDWFFVIWLFLMGLTAFVVRLFIDIDILDTNIWMYLVQLIILVQWALIIVPFGKWTHFLYRSFAMYFHRIIELAA</sequence>
<keyword evidence="2" id="KW-0479">Metal-binding</keyword>
<evidence type="ECO:0000259" key="7">
    <source>
        <dbReference type="PROSITE" id="PS51379"/>
    </source>
</evidence>
<reference evidence="8" key="1">
    <citation type="submission" date="2018-06" db="EMBL/GenBank/DDBJ databases">
        <authorList>
            <person name="Zhirakovskaya E."/>
        </authorList>
    </citation>
    <scope>NUCLEOTIDE SEQUENCE</scope>
</reference>
<dbReference type="GO" id="GO:0046872">
    <property type="term" value="F:metal ion binding"/>
    <property type="evidence" value="ECO:0007669"/>
    <property type="project" value="UniProtKB-KW"/>
</dbReference>
<evidence type="ECO:0000256" key="2">
    <source>
        <dbReference type="ARBA" id="ARBA00022723"/>
    </source>
</evidence>
<feature type="transmembrane region" description="Helical" evidence="6">
    <location>
        <begin position="106"/>
        <end position="128"/>
    </location>
</feature>
<feature type="domain" description="4Fe-4S ferredoxin-type" evidence="7">
    <location>
        <begin position="14"/>
        <end position="33"/>
    </location>
</feature>
<dbReference type="InterPro" id="IPR051460">
    <property type="entry name" value="HdrC_iron-sulfur_subunit"/>
</dbReference>
<dbReference type="EMBL" id="UOET01000030">
    <property type="protein sequence ID" value="VAW26442.1"/>
    <property type="molecule type" value="Genomic_DNA"/>
</dbReference>
<feature type="transmembrane region" description="Helical" evidence="6">
    <location>
        <begin position="279"/>
        <end position="298"/>
    </location>
</feature>
<proteinExistence type="predicted"/>
<feature type="domain" description="4Fe-4S ferredoxin-type" evidence="7">
    <location>
        <begin position="58"/>
        <end position="81"/>
    </location>
</feature>
<dbReference type="InterPro" id="IPR036197">
    <property type="entry name" value="NarG-like_sf"/>
</dbReference>
<name>A0A3B0UJ41_9ZZZZ</name>
<dbReference type="PANTHER" id="PTHR43255">
    <property type="entry name" value="IRON-SULFUR-BINDING OXIDOREDUCTASE FADF-RELATED-RELATED"/>
    <property type="match status" value="1"/>
</dbReference>
<dbReference type="InterPro" id="IPR017896">
    <property type="entry name" value="4Fe4S_Fe-S-bd"/>
</dbReference>
<keyword evidence="6" id="KW-1133">Transmembrane helix</keyword>
<gene>
    <name evidence="8" type="ORF">MNBD_BACTEROID07-649</name>
</gene>
<keyword evidence="1" id="KW-0004">4Fe-4S</keyword>
<evidence type="ECO:0000256" key="4">
    <source>
        <dbReference type="ARBA" id="ARBA00023004"/>
    </source>
</evidence>
<evidence type="ECO:0000256" key="6">
    <source>
        <dbReference type="SAM" id="Phobius"/>
    </source>
</evidence>
<dbReference type="InterPro" id="IPR017900">
    <property type="entry name" value="4Fe4S_Fe_S_CS"/>
</dbReference>
<dbReference type="Gene3D" id="1.10.1060.10">
    <property type="entry name" value="Alpha-helical ferredoxin"/>
    <property type="match status" value="1"/>
</dbReference>
<evidence type="ECO:0000256" key="1">
    <source>
        <dbReference type="ARBA" id="ARBA00022485"/>
    </source>
</evidence>
<dbReference type="SUPFAM" id="SSF46548">
    <property type="entry name" value="alpha-helical ferredoxin"/>
    <property type="match status" value="1"/>
</dbReference>
<dbReference type="SUPFAM" id="SSF103501">
    <property type="entry name" value="Respiratory nitrate reductase 1 gamma chain"/>
    <property type="match status" value="1"/>
</dbReference>
<dbReference type="PROSITE" id="PS00198">
    <property type="entry name" value="4FE4S_FER_1"/>
    <property type="match status" value="1"/>
</dbReference>
<keyword evidence="4" id="KW-0408">Iron</keyword>
<keyword evidence="6" id="KW-0472">Membrane</keyword>
<keyword evidence="5" id="KW-0411">Iron-sulfur</keyword>
<dbReference type="GO" id="GO:0051539">
    <property type="term" value="F:4 iron, 4 sulfur cluster binding"/>
    <property type="evidence" value="ECO:0007669"/>
    <property type="project" value="UniProtKB-KW"/>
</dbReference>
<dbReference type="AlphaFoldDB" id="A0A3B0UJ41"/>
<evidence type="ECO:0000256" key="3">
    <source>
        <dbReference type="ARBA" id="ARBA00023002"/>
    </source>
</evidence>
<dbReference type="GO" id="GO:0016491">
    <property type="term" value="F:oxidoreductase activity"/>
    <property type="evidence" value="ECO:0007669"/>
    <property type="project" value="UniProtKB-KW"/>
</dbReference>
<feature type="transmembrane region" description="Helical" evidence="6">
    <location>
        <begin position="239"/>
        <end position="259"/>
    </location>
</feature>
<organism evidence="8">
    <name type="scientific">hydrothermal vent metagenome</name>
    <dbReference type="NCBI Taxonomy" id="652676"/>
    <lineage>
        <taxon>unclassified sequences</taxon>
        <taxon>metagenomes</taxon>
        <taxon>ecological metagenomes</taxon>
    </lineage>
</organism>
<dbReference type="Pfam" id="PF13187">
    <property type="entry name" value="Fer4_9"/>
    <property type="match status" value="1"/>
</dbReference>
<dbReference type="PROSITE" id="PS51379">
    <property type="entry name" value="4FE4S_FER_2"/>
    <property type="match status" value="2"/>
</dbReference>
<feature type="transmembrane region" description="Helical" evidence="6">
    <location>
        <begin position="148"/>
        <end position="169"/>
    </location>
</feature>
<keyword evidence="6" id="KW-0812">Transmembrane</keyword>
<feature type="transmembrane region" description="Helical" evidence="6">
    <location>
        <begin position="310"/>
        <end position="328"/>
    </location>
</feature>